<name>K1K030_9BURK</name>
<accession>K1K030</accession>
<dbReference type="PATRIC" id="fig|742823.3.peg.197"/>
<proteinExistence type="predicted"/>
<dbReference type="EMBL" id="ADMG01000007">
    <property type="protein sequence ID" value="EKB32188.1"/>
    <property type="molecule type" value="Genomic_DNA"/>
</dbReference>
<evidence type="ECO:0000259" key="1">
    <source>
        <dbReference type="Pfam" id="PF12571"/>
    </source>
</evidence>
<dbReference type="OrthoDB" id="6174642at2"/>
<protein>
    <recommendedName>
        <fullName evidence="1">Phage tail fibre protein N-terminal domain-containing protein</fullName>
    </recommendedName>
</protein>
<reference evidence="2 3" key="1">
    <citation type="submission" date="2012-05" db="EMBL/GenBank/DDBJ databases">
        <title>The Genome Sequence of Sutterella wadsworthensis 2_1_59BFAA.</title>
        <authorList>
            <consortium name="The Broad Institute Genome Sequencing Platform"/>
            <person name="Earl A."/>
            <person name="Ward D."/>
            <person name="Feldgarden M."/>
            <person name="Gevers D."/>
            <person name="Daigneault M."/>
            <person name="Strauss J."/>
            <person name="Allen-Vercoe E."/>
            <person name="Walker B."/>
            <person name="Young S.K."/>
            <person name="Zeng Q."/>
            <person name="Gargeya S."/>
            <person name="Fitzgerald M."/>
            <person name="Haas B."/>
            <person name="Abouelleil A."/>
            <person name="Alvarado L."/>
            <person name="Arachchi H.M."/>
            <person name="Berlin A.M."/>
            <person name="Chapman S.B."/>
            <person name="Goldberg J."/>
            <person name="Griggs A."/>
            <person name="Gujja S."/>
            <person name="Hansen M."/>
            <person name="Howarth C."/>
            <person name="Imamovic A."/>
            <person name="Larimer J."/>
            <person name="McCowen C."/>
            <person name="Montmayeur A."/>
            <person name="Murphy C."/>
            <person name="Neiman D."/>
            <person name="Pearson M."/>
            <person name="Priest M."/>
            <person name="Roberts A."/>
            <person name="Saif S."/>
            <person name="Shea T."/>
            <person name="Sisk P."/>
            <person name="Sykes S."/>
            <person name="Wortman J."/>
            <person name="Nusbaum C."/>
            <person name="Birren B."/>
        </authorList>
    </citation>
    <scope>NUCLEOTIDE SEQUENCE [LARGE SCALE GENOMIC DNA]</scope>
    <source>
        <strain evidence="2 3">2_1_59BFAA</strain>
    </source>
</reference>
<comment type="caution">
    <text evidence="2">The sequence shown here is derived from an EMBL/GenBank/DDBJ whole genome shotgun (WGS) entry which is preliminary data.</text>
</comment>
<sequence>MDIVLTTVGIQAVINAQETGTNAVTISEIGVGTGKYTANKEQTQLQTQVKRLPILEGGQAGDNAIHVACKDDGPGAYEVCEFGLFLSDGTLFAVYSQSTAIVTKQTETSLLLAIDVKLEGVNAQNISFGDVTFSFTAATSENAGIVELATDEETRAGTDRQRAVTPASLKTLTSTSERAGLIRTATEAEAKEGKDGVALTPASLKGAAASEAETVEGKSGTLYVTPLGLRALKATTGRNGLVELSTEDEAKAGTDKERAVTPAGVKAVVDAATPETSEAAPGLIQIASEVEATTGLVSTKAMTPLTTKAVLDNRIATVEETQVGTSNTKFITPATLKAVVDAAVAAALAKQGGAK</sequence>
<evidence type="ECO:0000313" key="3">
    <source>
        <dbReference type="Proteomes" id="UP000005835"/>
    </source>
</evidence>
<dbReference type="AlphaFoldDB" id="K1K030"/>
<organism evidence="2 3">
    <name type="scientific">Sutterella wadsworthensis 2_1_59BFAA</name>
    <dbReference type="NCBI Taxonomy" id="742823"/>
    <lineage>
        <taxon>Bacteria</taxon>
        <taxon>Pseudomonadati</taxon>
        <taxon>Pseudomonadota</taxon>
        <taxon>Betaproteobacteria</taxon>
        <taxon>Burkholderiales</taxon>
        <taxon>Sutterellaceae</taxon>
        <taxon>Sutterella</taxon>
    </lineage>
</organism>
<dbReference type="eggNOG" id="COG4675">
    <property type="taxonomic scope" value="Bacteria"/>
</dbReference>
<evidence type="ECO:0000313" key="2">
    <source>
        <dbReference type="EMBL" id="EKB32188.1"/>
    </source>
</evidence>
<dbReference type="RefSeq" id="WP_005433265.1">
    <property type="nucleotide sequence ID" value="NZ_JH815513.1"/>
</dbReference>
<gene>
    <name evidence="2" type="ORF">HMPREF9465_00203</name>
</gene>
<keyword evidence="3" id="KW-1185">Reference proteome</keyword>
<dbReference type="InterPro" id="IPR022225">
    <property type="entry name" value="Phage_tail_fibre_N"/>
</dbReference>
<dbReference type="Pfam" id="PF12571">
    <property type="entry name" value="Phage_tail_fib"/>
    <property type="match status" value="1"/>
</dbReference>
<dbReference type="STRING" id="742823.HMPREF9465_00203"/>
<feature type="domain" description="Phage tail fibre protein N-terminal" evidence="1">
    <location>
        <begin position="3"/>
        <end position="127"/>
    </location>
</feature>
<dbReference type="Proteomes" id="UP000005835">
    <property type="component" value="Unassembled WGS sequence"/>
</dbReference>
<dbReference type="HOGENOM" id="CLU_780595_0_0_4"/>